<accession>A0ACC2J4Q8</accession>
<dbReference type="Proteomes" id="UP001153334">
    <property type="component" value="Unassembled WGS sequence"/>
</dbReference>
<evidence type="ECO:0000313" key="1">
    <source>
        <dbReference type="EMBL" id="KAJ8122173.1"/>
    </source>
</evidence>
<dbReference type="EMBL" id="JAPESX010000277">
    <property type="protein sequence ID" value="KAJ8122173.1"/>
    <property type="molecule type" value="Genomic_DNA"/>
</dbReference>
<gene>
    <name evidence="1" type="ORF">ONZ43_g1567</name>
</gene>
<proteinExistence type="predicted"/>
<comment type="caution">
    <text evidence="1">The sequence shown here is derived from an EMBL/GenBank/DDBJ whole genome shotgun (WGS) entry which is preliminary data.</text>
</comment>
<evidence type="ECO:0000313" key="2">
    <source>
        <dbReference type="Proteomes" id="UP001153334"/>
    </source>
</evidence>
<reference evidence="1" key="1">
    <citation type="submission" date="2022-11" db="EMBL/GenBank/DDBJ databases">
        <title>Genome Sequence of Nemania bipapillata.</title>
        <authorList>
            <person name="Buettner E."/>
        </authorList>
    </citation>
    <scope>NUCLEOTIDE SEQUENCE</scope>
    <source>
        <strain evidence="1">CP14</strain>
    </source>
</reference>
<keyword evidence="2" id="KW-1185">Reference proteome</keyword>
<name>A0ACC2J4Q8_9PEZI</name>
<protein>
    <submittedName>
        <fullName evidence="1">Uncharacterized protein</fullName>
    </submittedName>
</protein>
<sequence length="883" mass="96948">MASSPTFPDIGLTASNGETTTPVTQALSRSRSWRNKLQQHVTSWKRPNGIEKLVENESPSTPGTDHNSLNPTPPSSYRLPGLSHSSNYATSSSKNNPSLRSASVDSLTSASLFSRNSFPSMISSGTDATSVSGVFTTCGITCSVDSPSVKPYKRMKNNLILYLAHDDVEIPLDVVEQWEATDLDRLKTDLSEVIMKIYRKGVQRESRRARSVLYSPPGSHEYDVSFELRMSGRATRDAHVVAIVPSIWLICGSTWACKEIRAAMDEITWPTLPIEIHEGRVPVPSVAEGQVDISMLDLTNGYHLGDGITLYIHVEDSCADNTCGLLCCATIKDGDAYSHHFSRIGGLVMTTNTLTSSQFGISTAHGMLDHPWWHRQLRKEGSATPWDCQSIESTDSEDEYELDSESLYDDQEGLYTEQVDSRFSFDDKGMGEGYRDPQLVSRWRNVGHYGVLSFLGASITNERNFQLHDDGAIQTDHAMIPFGWPQCTNLKPRNNKYYPRSALSETPIDISTHTSNDKLSEGVHVVCREVGSPEAPNLTAITSPKVPVDEKSPIATIKRSLSTSIRGLGGSSRSHDAAVRNTYQGKGIKPRRARSVHGLLSGMFTTKIEEIVKPSDAKNAALKQASGMRRLCGASNHTHNCRPVPVKRRPQPKRVRIMRKPLEPISEVSSLVGSDLDSVLESEYALLQSTRHSLTTKFPHGHIRLPKSALMPDEKPGVAVGQDIPECPEYNIALFKTAHHWLSGNYEAKQEEEVDEVGDLIDWWDSWGIDDMGALITGEEDEPRSPISSASDDFPGVSYSDTTSENSFSSYPSWPSRPVSAAGEHFPKGSRIEDTTQTPIDALAGGEDNDLGLGVMGESAGGGNLKDALHEMYGRYCVLSSMA</sequence>
<organism evidence="1 2">
    <name type="scientific">Nemania bipapillata</name>
    <dbReference type="NCBI Taxonomy" id="110536"/>
    <lineage>
        <taxon>Eukaryota</taxon>
        <taxon>Fungi</taxon>
        <taxon>Dikarya</taxon>
        <taxon>Ascomycota</taxon>
        <taxon>Pezizomycotina</taxon>
        <taxon>Sordariomycetes</taxon>
        <taxon>Xylariomycetidae</taxon>
        <taxon>Xylariales</taxon>
        <taxon>Xylariaceae</taxon>
        <taxon>Nemania</taxon>
    </lineage>
</organism>